<keyword evidence="2" id="KW-1185">Reference proteome</keyword>
<dbReference type="EMBL" id="LN679159">
    <property type="protein sequence ID" value="CEL62064.1"/>
    <property type="molecule type" value="Genomic_DNA"/>
</dbReference>
<organism evidence="1 2">
    <name type="scientific">Thanatephorus cucumeris (strain AG1-IB / isolate 7/3/14)</name>
    <name type="common">Lettuce bottom rot fungus</name>
    <name type="synonym">Rhizoctonia solani</name>
    <dbReference type="NCBI Taxonomy" id="1108050"/>
    <lineage>
        <taxon>Eukaryota</taxon>
        <taxon>Fungi</taxon>
        <taxon>Dikarya</taxon>
        <taxon>Basidiomycota</taxon>
        <taxon>Agaricomycotina</taxon>
        <taxon>Agaricomycetes</taxon>
        <taxon>Cantharellales</taxon>
        <taxon>Ceratobasidiaceae</taxon>
        <taxon>Rhizoctonia</taxon>
        <taxon>Rhizoctonia solani AG-1</taxon>
    </lineage>
</organism>
<evidence type="ECO:0000313" key="1">
    <source>
        <dbReference type="EMBL" id="CEL62064.1"/>
    </source>
</evidence>
<sequence>MRRSESPQLIGDKDYEMTVFEILIRQLPVTFNVRGLYMKHNRCPKEGTSTGKSPLYLYHNLDTRNHI</sequence>
<evidence type="ECO:0000313" key="2">
    <source>
        <dbReference type="Proteomes" id="UP000059188"/>
    </source>
</evidence>
<protein>
    <submittedName>
        <fullName evidence="1">Uncharacterized protein</fullName>
    </submittedName>
</protein>
<dbReference type="AlphaFoldDB" id="A0A0B7FZ17"/>
<reference evidence="1 2" key="1">
    <citation type="submission" date="2014-11" db="EMBL/GenBank/DDBJ databases">
        <authorList>
            <person name="Wibberg Daniel"/>
        </authorList>
    </citation>
    <scope>NUCLEOTIDE SEQUENCE [LARGE SCALE GENOMIC DNA]</scope>
    <source>
        <strain evidence="1">Rhizoctonia solani AG1-IB 7/3/14</strain>
    </source>
</reference>
<proteinExistence type="predicted"/>
<name>A0A0B7FZ17_THACB</name>
<dbReference type="Proteomes" id="UP000059188">
    <property type="component" value="Unassembled WGS sequence"/>
</dbReference>
<accession>A0A0B7FZ17</accession>
<gene>
    <name evidence="1" type="ORF">RSOLAG1IB_10177</name>
</gene>